<comment type="caution">
    <text evidence="8">The sequence shown here is derived from an EMBL/GenBank/DDBJ whole genome shotgun (WGS) entry which is preliminary data.</text>
</comment>
<comment type="function">
    <text evidence="5">Isomerase that catalyzes the conversion of deoxy-ribose 1-phosphate (dRib-1-P) and ribose 1-phosphate (Rib-1-P) to deoxy-ribose 5-phosphate (dRib-5-P) and ribose 5-phosphate (Rib-5-P), respectively.</text>
</comment>
<keyword evidence="5" id="KW-0963">Cytoplasm</keyword>
<sequence>MSSRRCIWIVLDSCGIGAAPDASLYGEPDAMSNTIVHVAEAVGGLAVPNLERLGLGRIDDVPGVSKAAAIGAYGTMVERSAGKDTTNGHLEFVGVVLSEPMPTYPNGFPPGIIEPFERYVGKPVLANKPASGTVVIEEYGELHMQTGRPIVYTSADSVFQVAAHEAVVPIATLYDWCAYARSILTGRHAVGRVIARPFVGEPGGFVRTDRRRDFSLHFGDTALNAVERAGYPVVGIGKIGDIYGGSGVTTSIHTHDNDDAMRIIAEQMQVVHEGLIYANLVDFDAKYGHRNDPVGFARAIEAFDRLLGPLLAAMQPQDLLIVTADHGCDPTVPGTDHTRERVPVLAWHMRMTSPVDLGVRSTFADVGATVANFFGVDQPPVGVSFLDSLQLHR</sequence>
<gene>
    <name evidence="5" type="primary">deoB</name>
    <name evidence="8" type="ORF">C7445_11184</name>
</gene>
<feature type="domain" description="Metalloenzyme" evidence="7">
    <location>
        <begin position="5"/>
        <end position="377"/>
    </location>
</feature>
<feature type="binding site" evidence="5">
    <location>
        <position position="12"/>
    </location>
    <ligand>
        <name>Mn(2+)</name>
        <dbReference type="ChEBI" id="CHEBI:29035"/>
        <label>1</label>
    </ligand>
</feature>
<organism evidence="8 9">
    <name type="scientific">Alicyclobacillus sacchari</name>
    <dbReference type="NCBI Taxonomy" id="392010"/>
    <lineage>
        <taxon>Bacteria</taxon>
        <taxon>Bacillati</taxon>
        <taxon>Bacillota</taxon>
        <taxon>Bacilli</taxon>
        <taxon>Bacillales</taxon>
        <taxon>Alicyclobacillaceae</taxon>
        <taxon>Alicyclobacillus</taxon>
    </lineage>
</organism>
<dbReference type="NCBIfam" id="TIGR01696">
    <property type="entry name" value="deoB"/>
    <property type="match status" value="1"/>
</dbReference>
<comment type="catalytic activity">
    <reaction evidence="5">
        <text>alpha-D-ribose 1-phosphate = D-ribose 5-phosphate</text>
        <dbReference type="Rhea" id="RHEA:18793"/>
        <dbReference type="ChEBI" id="CHEBI:57720"/>
        <dbReference type="ChEBI" id="CHEBI:78346"/>
        <dbReference type="EC" id="5.4.2.7"/>
    </reaction>
</comment>
<comment type="similarity">
    <text evidence="1 5">Belongs to the phosphopentomutase family.</text>
</comment>
<feature type="binding site" evidence="5">
    <location>
        <position position="337"/>
    </location>
    <ligand>
        <name>Mn(2+)</name>
        <dbReference type="ChEBI" id="CHEBI:29035"/>
        <label>2</label>
    </ligand>
</feature>
<dbReference type="NCBIfam" id="NF003766">
    <property type="entry name" value="PRK05362.1"/>
    <property type="match status" value="1"/>
</dbReference>
<keyword evidence="3 5" id="KW-0464">Manganese</keyword>
<evidence type="ECO:0000256" key="4">
    <source>
        <dbReference type="ARBA" id="ARBA00023235"/>
    </source>
</evidence>
<reference evidence="8 9" key="1">
    <citation type="submission" date="2019-03" db="EMBL/GenBank/DDBJ databases">
        <title>Genomic Encyclopedia of Type Strains, Phase IV (KMG-IV): sequencing the most valuable type-strain genomes for metagenomic binning, comparative biology and taxonomic classification.</title>
        <authorList>
            <person name="Goeker M."/>
        </authorList>
    </citation>
    <scope>NUCLEOTIDE SEQUENCE [LARGE SCALE GENOMIC DNA]</scope>
    <source>
        <strain evidence="8 9">DSM 17974</strain>
    </source>
</reference>
<dbReference type="PIRSF" id="PIRSF001491">
    <property type="entry name" value="Ppentomutase"/>
    <property type="match status" value="1"/>
</dbReference>
<keyword evidence="2 5" id="KW-0479">Metal-binding</keyword>
<dbReference type="SUPFAM" id="SSF53649">
    <property type="entry name" value="Alkaline phosphatase-like"/>
    <property type="match status" value="1"/>
</dbReference>
<dbReference type="GO" id="GO:0043094">
    <property type="term" value="P:metabolic compound salvage"/>
    <property type="evidence" value="ECO:0007669"/>
    <property type="project" value="UniProtKB-UniRule"/>
</dbReference>
<dbReference type="EC" id="5.4.2.7" evidence="5 6"/>
<evidence type="ECO:0000256" key="1">
    <source>
        <dbReference type="ARBA" id="ARBA00010373"/>
    </source>
</evidence>
<evidence type="ECO:0000256" key="2">
    <source>
        <dbReference type="ARBA" id="ARBA00022723"/>
    </source>
</evidence>
<feature type="binding site" evidence="5">
    <location>
        <position position="325"/>
    </location>
    <ligand>
        <name>Mn(2+)</name>
        <dbReference type="ChEBI" id="CHEBI:29035"/>
        <label>1</label>
    </ligand>
</feature>
<evidence type="ECO:0000256" key="6">
    <source>
        <dbReference type="NCBIfam" id="TIGR01696"/>
    </source>
</evidence>
<dbReference type="InterPro" id="IPR024052">
    <property type="entry name" value="Phosphopentomutase_DeoB_cap_sf"/>
</dbReference>
<keyword evidence="4 5" id="KW-0413">Isomerase</keyword>
<keyword evidence="9" id="KW-1185">Reference proteome</keyword>
<feature type="binding site" evidence="5">
    <location>
        <position position="289"/>
    </location>
    <ligand>
        <name>Mn(2+)</name>
        <dbReference type="ChEBI" id="CHEBI:29035"/>
        <label>2</label>
    </ligand>
</feature>
<dbReference type="PANTHER" id="PTHR21110">
    <property type="entry name" value="PHOSPHOPENTOMUTASE"/>
    <property type="match status" value="1"/>
</dbReference>
<evidence type="ECO:0000313" key="8">
    <source>
        <dbReference type="EMBL" id="TDY43436.1"/>
    </source>
</evidence>
<dbReference type="SUPFAM" id="SSF143856">
    <property type="entry name" value="DeoB insert domain-like"/>
    <property type="match status" value="1"/>
</dbReference>
<feature type="binding site" evidence="5">
    <location>
        <position position="284"/>
    </location>
    <ligand>
        <name>Mn(2+)</name>
        <dbReference type="ChEBI" id="CHEBI:29035"/>
        <label>2</label>
    </ligand>
</feature>
<name>A0A4R8LK56_9BACL</name>
<dbReference type="GO" id="GO:0030145">
    <property type="term" value="F:manganese ion binding"/>
    <property type="evidence" value="ECO:0007669"/>
    <property type="project" value="UniProtKB-UniRule"/>
</dbReference>
<dbReference type="CDD" id="cd16009">
    <property type="entry name" value="PPM"/>
    <property type="match status" value="1"/>
</dbReference>
<dbReference type="GO" id="GO:0005829">
    <property type="term" value="C:cytosol"/>
    <property type="evidence" value="ECO:0007669"/>
    <property type="project" value="TreeGrafter"/>
</dbReference>
<dbReference type="RefSeq" id="WP_134160341.1">
    <property type="nucleotide sequence ID" value="NZ_SORF01000011.1"/>
</dbReference>
<dbReference type="PANTHER" id="PTHR21110:SF0">
    <property type="entry name" value="PHOSPHOPENTOMUTASE"/>
    <property type="match status" value="1"/>
</dbReference>
<feature type="binding site" evidence="5">
    <location>
        <position position="326"/>
    </location>
    <ligand>
        <name>Mn(2+)</name>
        <dbReference type="ChEBI" id="CHEBI:29035"/>
        <label>1</label>
    </ligand>
</feature>
<accession>A0A4R8LK56</accession>
<dbReference type="GO" id="GO:0008973">
    <property type="term" value="F:phosphopentomutase activity"/>
    <property type="evidence" value="ECO:0007669"/>
    <property type="project" value="UniProtKB-UniRule"/>
</dbReference>
<dbReference type="GO" id="GO:0009117">
    <property type="term" value="P:nucleotide metabolic process"/>
    <property type="evidence" value="ECO:0007669"/>
    <property type="project" value="UniProtKB-UniRule"/>
</dbReference>
<dbReference type="UniPathway" id="UPA00087">
    <property type="reaction ID" value="UER00173"/>
</dbReference>
<dbReference type="GO" id="GO:0006018">
    <property type="term" value="P:2-deoxyribose 1-phosphate catabolic process"/>
    <property type="evidence" value="ECO:0007669"/>
    <property type="project" value="UniProtKB-UniRule"/>
</dbReference>
<comment type="pathway">
    <text evidence="5">Carbohydrate degradation; 2-deoxy-D-ribose 1-phosphate degradation; D-glyceraldehyde 3-phosphate and acetaldehyde from 2-deoxy-alpha-D-ribose 1-phosphate: step 1/2.</text>
</comment>
<dbReference type="EMBL" id="SORF01000011">
    <property type="protein sequence ID" value="TDY43436.1"/>
    <property type="molecule type" value="Genomic_DNA"/>
</dbReference>
<dbReference type="GO" id="GO:0006015">
    <property type="term" value="P:5-phosphoribose 1-diphosphate biosynthetic process"/>
    <property type="evidence" value="ECO:0007669"/>
    <property type="project" value="UniProtKB-UniPathway"/>
</dbReference>
<dbReference type="Gene3D" id="3.40.720.10">
    <property type="entry name" value="Alkaline Phosphatase, subunit A"/>
    <property type="match status" value="1"/>
</dbReference>
<comment type="catalytic activity">
    <reaction evidence="5">
        <text>2-deoxy-alpha-D-ribose 1-phosphate = 2-deoxy-D-ribose 5-phosphate</text>
        <dbReference type="Rhea" id="RHEA:27658"/>
        <dbReference type="ChEBI" id="CHEBI:57259"/>
        <dbReference type="ChEBI" id="CHEBI:62877"/>
        <dbReference type="EC" id="5.4.2.7"/>
    </reaction>
</comment>
<dbReference type="InterPro" id="IPR010045">
    <property type="entry name" value="DeoB"/>
</dbReference>
<dbReference type="InterPro" id="IPR006124">
    <property type="entry name" value="Metalloenzyme"/>
</dbReference>
<dbReference type="AlphaFoldDB" id="A0A4R8LK56"/>
<comment type="cofactor">
    <cofactor evidence="5">
        <name>Mn(2+)</name>
        <dbReference type="ChEBI" id="CHEBI:29035"/>
    </cofactor>
    <text evidence="5">Binds 2 manganese ions.</text>
</comment>
<dbReference type="Proteomes" id="UP000294581">
    <property type="component" value="Unassembled WGS sequence"/>
</dbReference>
<evidence type="ECO:0000259" key="7">
    <source>
        <dbReference type="Pfam" id="PF01676"/>
    </source>
</evidence>
<protein>
    <recommendedName>
        <fullName evidence="5 6">Phosphopentomutase</fullName>
        <ecNumber evidence="5 6">5.4.2.7</ecNumber>
    </recommendedName>
    <alternativeName>
        <fullName evidence="5">Phosphodeoxyribomutase</fullName>
    </alternativeName>
</protein>
<dbReference type="InterPro" id="IPR017850">
    <property type="entry name" value="Alkaline_phosphatase_core_sf"/>
</dbReference>
<evidence type="ECO:0000256" key="5">
    <source>
        <dbReference type="HAMAP-Rule" id="MF_00740"/>
    </source>
</evidence>
<comment type="subcellular location">
    <subcellularLocation>
        <location evidence="5">Cytoplasm</location>
    </subcellularLocation>
</comment>
<evidence type="ECO:0000313" key="9">
    <source>
        <dbReference type="Proteomes" id="UP000294581"/>
    </source>
</evidence>
<dbReference type="HAMAP" id="MF_00740">
    <property type="entry name" value="Phosphopentomut"/>
    <property type="match status" value="1"/>
</dbReference>
<dbReference type="OrthoDB" id="9769930at2"/>
<evidence type="ECO:0000256" key="3">
    <source>
        <dbReference type="ARBA" id="ARBA00023211"/>
    </source>
</evidence>
<proteinExistence type="inferred from homology"/>
<dbReference type="Pfam" id="PF01676">
    <property type="entry name" value="Metalloenzyme"/>
    <property type="match status" value="1"/>
</dbReference>
<dbReference type="GO" id="GO:0000287">
    <property type="term" value="F:magnesium ion binding"/>
    <property type="evidence" value="ECO:0007669"/>
    <property type="project" value="UniProtKB-UniRule"/>
</dbReference>
<dbReference type="Gene3D" id="3.30.70.1250">
    <property type="entry name" value="Phosphopentomutase"/>
    <property type="match status" value="1"/>
</dbReference>